<evidence type="ECO:0000313" key="2">
    <source>
        <dbReference type="EMBL" id="XBX74054.1"/>
    </source>
</evidence>
<name>A0AAU7VJ40_9FIRM</name>
<keyword evidence="1" id="KW-1133">Transmembrane helix</keyword>
<keyword evidence="1" id="KW-0812">Transmembrane</keyword>
<dbReference type="EMBL" id="CP158367">
    <property type="protein sequence ID" value="XBX74054.1"/>
    <property type="molecule type" value="Genomic_DNA"/>
</dbReference>
<sequence length="44" mass="4625">MDILISVAIFLALGIVVLGIMKKLFKLVIFAAVAAVVLLTLGIL</sequence>
<reference evidence="2" key="2">
    <citation type="submission" date="2024-06" db="EMBL/GenBank/DDBJ databases">
        <authorList>
            <person name="Petrova K.O."/>
            <person name="Toshchakov S.V."/>
            <person name="Boltjanskaja Y.V."/>
            <person name="Kevbrin V."/>
        </authorList>
    </citation>
    <scope>NUCLEOTIDE SEQUENCE</scope>
    <source>
        <strain evidence="2">Z-910T</strain>
    </source>
</reference>
<proteinExistence type="predicted"/>
<dbReference type="AlphaFoldDB" id="A0AAU7VJ40"/>
<reference evidence="2" key="1">
    <citation type="journal article" date="2013" name="Extremophiles">
        <title>Proteinivorax tanatarense gen. nov., sp. nov., an anaerobic, haloalkaliphilic, proteolytic bacterium isolated from a decaying algal bloom, and proposal of Proteinivoraceae fam. nov.</title>
        <authorList>
            <person name="Kevbrin V."/>
            <person name="Boltyanskaya Y."/>
            <person name="Zhilina T."/>
            <person name="Kolganova T."/>
            <person name="Lavrentjeva E."/>
            <person name="Kuznetsov B."/>
        </authorList>
    </citation>
    <scope>NUCLEOTIDE SEQUENCE</scope>
    <source>
        <strain evidence="2">Z-910T</strain>
    </source>
</reference>
<evidence type="ECO:0000256" key="1">
    <source>
        <dbReference type="SAM" id="Phobius"/>
    </source>
</evidence>
<accession>A0AAU7VJ40</accession>
<protein>
    <submittedName>
        <fullName evidence="2">Uncharacterized protein</fullName>
    </submittedName>
</protein>
<gene>
    <name evidence="2" type="ORF">PRVXT_002074</name>
</gene>
<organism evidence="2">
    <name type="scientific">Proteinivorax tanatarense</name>
    <dbReference type="NCBI Taxonomy" id="1260629"/>
    <lineage>
        <taxon>Bacteria</taxon>
        <taxon>Bacillati</taxon>
        <taxon>Bacillota</taxon>
        <taxon>Clostridia</taxon>
        <taxon>Eubacteriales</taxon>
        <taxon>Proteinivoracaceae</taxon>
        <taxon>Proteinivorax</taxon>
    </lineage>
</organism>
<keyword evidence="1" id="KW-0472">Membrane</keyword>
<feature type="transmembrane region" description="Helical" evidence="1">
    <location>
        <begin position="24"/>
        <end position="43"/>
    </location>
</feature>
<dbReference type="RefSeq" id="WP_350342812.1">
    <property type="nucleotide sequence ID" value="NZ_CP158367.1"/>
</dbReference>